<name>A0A0S1XC75_THEBA</name>
<dbReference type="PATRIC" id="fig|55802.8.peg.1440"/>
<dbReference type="PIRSF" id="PIRSF016123">
    <property type="entry name" value="UCP016123"/>
    <property type="match status" value="1"/>
</dbReference>
<organism evidence="15 16">
    <name type="scientific">Thermococcus barophilus</name>
    <dbReference type="NCBI Taxonomy" id="55802"/>
    <lineage>
        <taxon>Archaea</taxon>
        <taxon>Methanobacteriati</taxon>
        <taxon>Methanobacteriota</taxon>
        <taxon>Thermococci</taxon>
        <taxon>Thermococcales</taxon>
        <taxon>Thermococcaceae</taxon>
        <taxon>Thermococcus</taxon>
    </lineage>
</organism>
<dbReference type="CDD" id="cd18083">
    <property type="entry name" value="aTrm56-like"/>
    <property type="match status" value="1"/>
</dbReference>
<dbReference type="NCBIfam" id="NF003048">
    <property type="entry name" value="PRK03958.1"/>
    <property type="match status" value="1"/>
</dbReference>
<keyword evidence="10 14" id="KW-0949">S-adenosyl-L-methionine</keyword>
<evidence type="ECO:0000313" key="16">
    <source>
        <dbReference type="Proteomes" id="UP000066042"/>
    </source>
</evidence>
<evidence type="ECO:0000256" key="1">
    <source>
        <dbReference type="ARBA" id="ARBA00003959"/>
    </source>
</evidence>
<dbReference type="GO" id="GO:0002128">
    <property type="term" value="P:tRNA nucleoside ribose methylation"/>
    <property type="evidence" value="ECO:0007669"/>
    <property type="project" value="UniProtKB-UniRule"/>
</dbReference>
<keyword evidence="8 14" id="KW-0489">Methyltransferase</keyword>
<dbReference type="PANTHER" id="PTHR42197">
    <property type="entry name" value="TRNA (CYTIDINE(56)-2'-O)-METHYLTRANSFERASE"/>
    <property type="match status" value="1"/>
</dbReference>
<evidence type="ECO:0000256" key="9">
    <source>
        <dbReference type="ARBA" id="ARBA00022679"/>
    </source>
</evidence>
<evidence type="ECO:0000313" key="15">
    <source>
        <dbReference type="EMBL" id="ALM75379.1"/>
    </source>
</evidence>
<dbReference type="GO" id="GO:0005737">
    <property type="term" value="C:cytoplasm"/>
    <property type="evidence" value="ECO:0007669"/>
    <property type="project" value="UniProtKB-SubCell"/>
</dbReference>
<dbReference type="STRING" id="55802.TBCH5v1_1462"/>
<dbReference type="HAMAP" id="MF_00077">
    <property type="entry name" value="tRNA_methyltr_aTrm56"/>
    <property type="match status" value="1"/>
</dbReference>
<keyword evidence="9 14" id="KW-0808">Transferase</keyword>
<comment type="catalytic activity">
    <reaction evidence="13 14">
        <text>cytidine(56) in tRNA + S-adenosyl-L-methionine = 2'-O-methylcytidine(56) in tRNA + S-adenosyl-L-homocysteine + H(+)</text>
        <dbReference type="Rhea" id="RHEA:42968"/>
        <dbReference type="Rhea" id="RHEA-COMP:10308"/>
        <dbReference type="Rhea" id="RHEA-COMP:10309"/>
        <dbReference type="ChEBI" id="CHEBI:15378"/>
        <dbReference type="ChEBI" id="CHEBI:57856"/>
        <dbReference type="ChEBI" id="CHEBI:59789"/>
        <dbReference type="ChEBI" id="CHEBI:74495"/>
        <dbReference type="ChEBI" id="CHEBI:82748"/>
        <dbReference type="EC" id="2.1.1.206"/>
    </reaction>
</comment>
<dbReference type="PANTHER" id="PTHR42197:SF1">
    <property type="entry name" value="TRNA (CYTIDINE(56)-2'-O)-METHYLTRANSFERASE"/>
    <property type="match status" value="1"/>
</dbReference>
<evidence type="ECO:0000256" key="3">
    <source>
        <dbReference type="ARBA" id="ARBA00010324"/>
    </source>
</evidence>
<dbReference type="GeneID" id="26136707"/>
<dbReference type="Gene3D" id="3.40.1280.10">
    <property type="match status" value="1"/>
</dbReference>
<reference evidence="15 16" key="1">
    <citation type="journal article" date="2016" name="Genome Announc.">
        <title>Complete genome sequence of the hyperthermophilic and piezophilic archaeon Thermococcus barophilus Ch5, capable of growth at the expense of hydrogenogenesis from carbon monoxide and formate.</title>
        <authorList>
            <person name="Oger P."/>
            <person name="Sokolova T.G."/>
            <person name="Kozhevnikova D.A."/>
            <person name="Taranov E.A."/>
            <person name="Vannier P."/>
            <person name="Lee H.S."/>
            <person name="Kwon K.K."/>
            <person name="Kang S.G."/>
            <person name="Lee J.H."/>
            <person name="Bonch-Osmolovskaya E.A."/>
            <person name="Lebedinsky A.V."/>
        </authorList>
    </citation>
    <scope>NUCLEOTIDE SEQUENCE [LARGE SCALE GENOMIC DNA]</scope>
    <source>
        <strain evidence="16">Ch5</strain>
    </source>
</reference>
<keyword evidence="7 14" id="KW-0963">Cytoplasm</keyword>
<proteinExistence type="inferred from homology"/>
<evidence type="ECO:0000256" key="13">
    <source>
        <dbReference type="ARBA" id="ARBA00047792"/>
    </source>
</evidence>
<evidence type="ECO:0000256" key="5">
    <source>
        <dbReference type="ARBA" id="ARBA00012624"/>
    </source>
</evidence>
<evidence type="ECO:0000256" key="4">
    <source>
        <dbReference type="ARBA" id="ARBA00011738"/>
    </source>
</evidence>
<dbReference type="InterPro" id="IPR002845">
    <property type="entry name" value="tRNA_mtfrase_aTrm56"/>
</dbReference>
<feature type="binding site" evidence="14">
    <location>
        <begin position="127"/>
        <end position="134"/>
    </location>
    <ligand>
        <name>S-adenosyl-L-methionine</name>
        <dbReference type="ChEBI" id="CHEBI:59789"/>
    </ligand>
</feature>
<evidence type="ECO:0000256" key="11">
    <source>
        <dbReference type="ARBA" id="ARBA00022694"/>
    </source>
</evidence>
<dbReference type="Proteomes" id="UP000066042">
    <property type="component" value="Chromosome"/>
</dbReference>
<dbReference type="SUPFAM" id="SSF75217">
    <property type="entry name" value="alpha/beta knot"/>
    <property type="match status" value="1"/>
</dbReference>
<evidence type="ECO:0000256" key="8">
    <source>
        <dbReference type="ARBA" id="ARBA00022603"/>
    </source>
</evidence>
<evidence type="ECO:0000256" key="6">
    <source>
        <dbReference type="ARBA" id="ARBA00013709"/>
    </source>
</evidence>
<dbReference type="Pfam" id="PF01994">
    <property type="entry name" value="Trm56"/>
    <property type="match status" value="1"/>
</dbReference>
<evidence type="ECO:0000256" key="12">
    <source>
        <dbReference type="ARBA" id="ARBA00029826"/>
    </source>
</evidence>
<dbReference type="EC" id="2.1.1.206" evidence="5 14"/>
<dbReference type="AlphaFoldDB" id="A0A0S1XC75"/>
<feature type="binding site" evidence="14">
    <location>
        <position position="80"/>
    </location>
    <ligand>
        <name>S-adenosyl-L-methionine</name>
        <dbReference type="ChEBI" id="CHEBI:59789"/>
    </ligand>
</feature>
<evidence type="ECO:0000256" key="14">
    <source>
        <dbReference type="HAMAP-Rule" id="MF_00077"/>
    </source>
</evidence>
<protein>
    <recommendedName>
        <fullName evidence="6 14">tRNA (cytidine(56)-2'-O)-methyltransferase</fullName>
        <ecNumber evidence="5 14">2.1.1.206</ecNumber>
    </recommendedName>
    <alternativeName>
        <fullName evidence="12 14">tRNA ribose 2'-O-methyltransferase aTrm56</fullName>
    </alternativeName>
</protein>
<sequence length="179" mass="20469">MIVVLRLGHRPERDKRITTHVALTARAFGADGIIIAADEDEHVRESVEDVIKRWGGPFFIKFDPHWKRIMREWKGKIVHLTMYGIHVDDALPKIREHLRHGENILVVVGAEKVPREVYELAHYNVAIGNQPHSEVAALAVFLDRLLEGEGLRKEFENAKLKIIPQERGKKVIEVGKNAQ</sequence>
<dbReference type="InterPro" id="IPR029028">
    <property type="entry name" value="Alpha/beta_knot_MTases"/>
</dbReference>
<comment type="similarity">
    <text evidence="3 14">Belongs to the aTrm56 family.</text>
</comment>
<dbReference type="InterPro" id="IPR029026">
    <property type="entry name" value="tRNA_m1G_MTases_N"/>
</dbReference>
<keyword evidence="11 14" id="KW-0819">tRNA processing</keyword>
<comment type="subunit">
    <text evidence="4 14">Homodimer.</text>
</comment>
<dbReference type="GeneID" id="10041544"/>
<evidence type="ECO:0000256" key="10">
    <source>
        <dbReference type="ARBA" id="ARBA00022691"/>
    </source>
</evidence>
<dbReference type="RefSeq" id="WP_048159776.1">
    <property type="nucleotide sequence ID" value="NZ_CP013050.1"/>
</dbReference>
<evidence type="ECO:0000256" key="2">
    <source>
        <dbReference type="ARBA" id="ARBA00004496"/>
    </source>
</evidence>
<dbReference type="EMBL" id="CP013050">
    <property type="protein sequence ID" value="ALM75379.1"/>
    <property type="molecule type" value="Genomic_DNA"/>
</dbReference>
<feature type="binding site" evidence="14">
    <location>
        <begin position="109"/>
        <end position="113"/>
    </location>
    <ligand>
        <name>S-adenosyl-L-methionine</name>
        <dbReference type="ChEBI" id="CHEBI:59789"/>
    </ligand>
</feature>
<comment type="function">
    <text evidence="1 14">Specifically catalyzes the AdoMet-dependent 2'-O-ribose methylation of cytidine at position 56 in tRNAs.</text>
</comment>
<gene>
    <name evidence="15" type="ORF">TBCH5v1_1462</name>
</gene>
<comment type="subcellular location">
    <subcellularLocation>
        <location evidence="2 14">Cytoplasm</location>
    </subcellularLocation>
</comment>
<accession>A0A0S1XC75</accession>
<dbReference type="GO" id="GO:0106059">
    <property type="term" value="F:tRNA (cytidine(56)-2'-O)-methyltransferase activity"/>
    <property type="evidence" value="ECO:0007669"/>
    <property type="project" value="UniProtKB-EC"/>
</dbReference>
<evidence type="ECO:0000256" key="7">
    <source>
        <dbReference type="ARBA" id="ARBA00022490"/>
    </source>
</evidence>